<dbReference type="InterPro" id="IPR004013">
    <property type="entry name" value="PHP_dom"/>
</dbReference>
<protein>
    <submittedName>
        <fullName evidence="2">PHP domain-containing protein</fullName>
    </submittedName>
</protein>
<dbReference type="Pfam" id="PF02811">
    <property type="entry name" value="PHP"/>
    <property type="match status" value="1"/>
</dbReference>
<evidence type="ECO:0000313" key="3">
    <source>
        <dbReference type="Proteomes" id="UP000283295"/>
    </source>
</evidence>
<evidence type="ECO:0000259" key="1">
    <source>
        <dbReference type="SMART" id="SM00481"/>
    </source>
</evidence>
<dbReference type="InterPro" id="IPR052018">
    <property type="entry name" value="PHP_domain"/>
</dbReference>
<feature type="domain" description="Polymerase/histidinol phosphatase N-terminal" evidence="1">
    <location>
        <begin position="4"/>
        <end position="94"/>
    </location>
</feature>
<dbReference type="PANTHER" id="PTHR42924">
    <property type="entry name" value="EXONUCLEASE"/>
    <property type="match status" value="1"/>
</dbReference>
<dbReference type="PANTHER" id="PTHR42924:SF3">
    <property type="entry name" value="POLYMERASE_HISTIDINOL PHOSPHATASE N-TERMINAL DOMAIN-CONTAINING PROTEIN"/>
    <property type="match status" value="1"/>
</dbReference>
<dbReference type="Proteomes" id="UP000283295">
    <property type="component" value="Unassembled WGS sequence"/>
</dbReference>
<dbReference type="RefSeq" id="WP_004853823.1">
    <property type="nucleotide sequence ID" value="NZ_CP102278.1"/>
</dbReference>
<sequence>MRFIDMHLHTTASDGSCSPSEVCQLAIDKGLAAIAITDHDTIDGVSEAISYAKHHNASLPSEVVPNTKENGSAFSSSGDRHITVVPGIEMSAIYHGVEIHILGFYMDYTDPELISRLAAIKQARYDRNEAMCARFRADGIDMTMERLQHGNLDTVVTRAHFARILIADGICRDMNQAFKKYLGKKSKYYIPTPDIPADEAIELINTYGKAAFVAHPLLYGFGYKQIEEMLEELKTCGLAGLEVYHSSNNSYESGKLREIARAHGLLISGGSDFHGAAKPDISVGSGRGGLRITEAVFHDIKNYCQK</sequence>
<dbReference type="InterPro" id="IPR003141">
    <property type="entry name" value="Pol/His_phosphatase_N"/>
</dbReference>
<dbReference type="OrthoDB" id="9804333at2"/>
<dbReference type="AlphaFoldDB" id="A0A3R6A0B3"/>
<reference evidence="2 3" key="1">
    <citation type="submission" date="2018-08" db="EMBL/GenBank/DDBJ databases">
        <title>A genome reference for cultivated species of the human gut microbiota.</title>
        <authorList>
            <person name="Zou Y."/>
            <person name="Xue W."/>
            <person name="Luo G."/>
        </authorList>
    </citation>
    <scope>NUCLEOTIDE SEQUENCE [LARGE SCALE GENOMIC DNA]</scope>
    <source>
        <strain evidence="2 3">AF22-21</strain>
    </source>
</reference>
<evidence type="ECO:0000313" key="2">
    <source>
        <dbReference type="EMBL" id="RGS41698.1"/>
    </source>
</evidence>
<organism evidence="2 3">
    <name type="scientific">Coprococcus eutactus</name>
    <dbReference type="NCBI Taxonomy" id="33043"/>
    <lineage>
        <taxon>Bacteria</taxon>
        <taxon>Bacillati</taxon>
        <taxon>Bacillota</taxon>
        <taxon>Clostridia</taxon>
        <taxon>Lachnospirales</taxon>
        <taxon>Lachnospiraceae</taxon>
        <taxon>Coprococcus</taxon>
    </lineage>
</organism>
<dbReference type="CDD" id="cd07438">
    <property type="entry name" value="PHP_HisPPase_AMP"/>
    <property type="match status" value="1"/>
</dbReference>
<dbReference type="SUPFAM" id="SSF89550">
    <property type="entry name" value="PHP domain-like"/>
    <property type="match status" value="1"/>
</dbReference>
<dbReference type="GeneID" id="92832487"/>
<dbReference type="InterPro" id="IPR016195">
    <property type="entry name" value="Pol/histidinol_Pase-like"/>
</dbReference>
<dbReference type="GO" id="GO:0004534">
    <property type="term" value="F:5'-3' RNA exonuclease activity"/>
    <property type="evidence" value="ECO:0007669"/>
    <property type="project" value="TreeGrafter"/>
</dbReference>
<gene>
    <name evidence="2" type="ORF">DWX94_08280</name>
</gene>
<comment type="caution">
    <text evidence="2">The sequence shown here is derived from an EMBL/GenBank/DDBJ whole genome shotgun (WGS) entry which is preliminary data.</text>
</comment>
<dbReference type="Gene3D" id="3.20.20.140">
    <property type="entry name" value="Metal-dependent hydrolases"/>
    <property type="match status" value="1"/>
</dbReference>
<dbReference type="GO" id="GO:0035312">
    <property type="term" value="F:5'-3' DNA exonuclease activity"/>
    <property type="evidence" value="ECO:0007669"/>
    <property type="project" value="TreeGrafter"/>
</dbReference>
<dbReference type="SMART" id="SM00481">
    <property type="entry name" value="POLIIIAc"/>
    <property type="match status" value="1"/>
</dbReference>
<dbReference type="Gene3D" id="1.10.150.650">
    <property type="match status" value="1"/>
</dbReference>
<dbReference type="EMBL" id="QRVK01000018">
    <property type="protein sequence ID" value="RGS41698.1"/>
    <property type="molecule type" value="Genomic_DNA"/>
</dbReference>
<proteinExistence type="predicted"/>
<accession>A0A3R6A0B3</accession>
<name>A0A3R6A0B3_9FIRM</name>